<proteinExistence type="predicted"/>
<protein>
    <submittedName>
        <fullName evidence="1">Uncharacterized protein</fullName>
    </submittedName>
</protein>
<gene>
    <name evidence="1" type="ORF">DFQ59_102148</name>
</gene>
<dbReference type="Proteomes" id="UP000252707">
    <property type="component" value="Unassembled WGS sequence"/>
</dbReference>
<reference evidence="1 2" key="1">
    <citation type="submission" date="2018-07" db="EMBL/GenBank/DDBJ databases">
        <title>Genomic Encyclopedia of Type Strains, Phase IV (KMG-IV): sequencing the most valuable type-strain genomes for metagenomic binning, comparative biology and taxonomic classification.</title>
        <authorList>
            <person name="Goeker M."/>
        </authorList>
    </citation>
    <scope>NUCLEOTIDE SEQUENCE [LARGE SCALE GENOMIC DNA]</scope>
    <source>
        <strain evidence="1 2">DSM 26407</strain>
    </source>
</reference>
<comment type="caution">
    <text evidence="1">The sequence shown here is derived from an EMBL/GenBank/DDBJ whole genome shotgun (WGS) entry which is preliminary data.</text>
</comment>
<evidence type="ECO:0000313" key="2">
    <source>
        <dbReference type="Proteomes" id="UP000252707"/>
    </source>
</evidence>
<organism evidence="1 2">
    <name type="scientific">Thioalbus denitrificans</name>
    <dbReference type="NCBI Taxonomy" id="547122"/>
    <lineage>
        <taxon>Bacteria</taxon>
        <taxon>Pseudomonadati</taxon>
        <taxon>Pseudomonadota</taxon>
        <taxon>Gammaproteobacteria</taxon>
        <taxon>Chromatiales</taxon>
        <taxon>Ectothiorhodospiraceae</taxon>
        <taxon>Thioalbus</taxon>
    </lineage>
</organism>
<sequence length="295" mass="32600">MSGISCYSIRRLCPLRSTIQVAQDETARAVSYDGVNWQIQVLSQWSQNRWGSLNAGDRGGGSYALYAVWSAGEGIAFLPRNPMLSRTELEAASAELLRILPSLDVPFPPGDPYELWWLDTRDEPLALLASAVNRLDLAGGVMPRWRALPDGEVSYGPAGASHERLQLEQRVRAAAGGPSRAQWFRRDESGRGVPIEGGGPLHCPGGLGPGHFPVLPLREHWDDPVTATLVRDYLEWMAPVLLTQGGFPDQTRLRLETAARRRVLEVDNLYRLYPDVVDEDNLKAALVEAALRKRA</sequence>
<accession>A0A369CE08</accession>
<dbReference type="AlphaFoldDB" id="A0A369CE08"/>
<keyword evidence="2" id="KW-1185">Reference proteome</keyword>
<dbReference type="OrthoDB" id="8556654at2"/>
<evidence type="ECO:0000313" key="1">
    <source>
        <dbReference type="EMBL" id="RCX31801.1"/>
    </source>
</evidence>
<dbReference type="RefSeq" id="WP_114278645.1">
    <property type="nucleotide sequence ID" value="NZ_QPJY01000002.1"/>
</dbReference>
<dbReference type="EMBL" id="QPJY01000002">
    <property type="protein sequence ID" value="RCX31801.1"/>
    <property type="molecule type" value="Genomic_DNA"/>
</dbReference>
<name>A0A369CE08_9GAMM</name>